<dbReference type="Gene3D" id="1.10.10.10">
    <property type="entry name" value="Winged helix-like DNA-binding domain superfamily/Winged helix DNA-binding domain"/>
    <property type="match status" value="1"/>
</dbReference>
<dbReference type="EMBL" id="JBDKXB010000050">
    <property type="protein sequence ID" value="MEY6434207.1"/>
    <property type="molecule type" value="Genomic_DNA"/>
</dbReference>
<protein>
    <submittedName>
        <fullName evidence="1">DNA-binding protein</fullName>
    </submittedName>
</protein>
<dbReference type="InterPro" id="IPR036388">
    <property type="entry name" value="WH-like_DNA-bd_sf"/>
</dbReference>
<dbReference type="GO" id="GO:0003677">
    <property type="term" value="F:DNA binding"/>
    <property type="evidence" value="ECO:0007669"/>
    <property type="project" value="UniProtKB-KW"/>
</dbReference>
<dbReference type="SUPFAM" id="SSF46955">
    <property type="entry name" value="Putative DNA-binding domain"/>
    <property type="match status" value="1"/>
</dbReference>
<dbReference type="InterPro" id="IPR009061">
    <property type="entry name" value="DNA-bd_dom_put_sf"/>
</dbReference>
<name>A0ABV4BI50_9GAMM</name>
<evidence type="ECO:0000313" key="2">
    <source>
        <dbReference type="Proteomes" id="UP001564408"/>
    </source>
</evidence>
<gene>
    <name evidence="1" type="ORF">ABC977_17560</name>
</gene>
<keyword evidence="2" id="KW-1185">Reference proteome</keyword>
<accession>A0ABV4BI50</accession>
<proteinExistence type="predicted"/>
<dbReference type="Proteomes" id="UP001564408">
    <property type="component" value="Unassembled WGS sequence"/>
</dbReference>
<sequence length="60" mass="7112">YTKPQLADELGVTIRTLDRWWAERIGPPRTYFGRTPVYLKASVQKWLEQREQHAARERAA</sequence>
<evidence type="ECO:0000313" key="1">
    <source>
        <dbReference type="EMBL" id="MEY6434207.1"/>
    </source>
</evidence>
<comment type="caution">
    <text evidence="1">The sequence shown here is derived from an EMBL/GenBank/DDBJ whole genome shotgun (WGS) entry which is preliminary data.</text>
</comment>
<organism evidence="1 2">
    <name type="scientific">Thioalkalicoccus limnaeus</name>
    <dbReference type="NCBI Taxonomy" id="120681"/>
    <lineage>
        <taxon>Bacteria</taxon>
        <taxon>Pseudomonadati</taxon>
        <taxon>Pseudomonadota</taxon>
        <taxon>Gammaproteobacteria</taxon>
        <taxon>Chromatiales</taxon>
        <taxon>Chromatiaceae</taxon>
        <taxon>Thioalkalicoccus</taxon>
    </lineage>
</organism>
<reference evidence="1 2" key="1">
    <citation type="submission" date="2024-05" db="EMBL/GenBank/DDBJ databases">
        <title>Genome Sequence and Characterization of the New Strain Purple Sulfur Bacterium of Genus Thioalkalicoccus.</title>
        <authorList>
            <person name="Bryantseva I.A."/>
            <person name="Kyndt J.A."/>
            <person name="Imhoff J.F."/>
        </authorList>
    </citation>
    <scope>NUCLEOTIDE SEQUENCE [LARGE SCALE GENOMIC DNA]</scope>
    <source>
        <strain evidence="1 2">Um2</strain>
    </source>
</reference>
<feature type="non-terminal residue" evidence="1">
    <location>
        <position position="1"/>
    </location>
</feature>
<dbReference type="RefSeq" id="WP_369668589.1">
    <property type="nucleotide sequence ID" value="NZ_JBDKXB010000050.1"/>
</dbReference>
<keyword evidence="1" id="KW-0238">DNA-binding</keyword>